<accession>A0A5J4U9N1</accession>
<sequence>MTKFISPGGTGKIDLAAYLKGVFGSVSKLGDNSMFTHSIEFTPYDPCLQGSNDIILLFLEKDHNKAQELLDPISRGQLSQLRVQVFVQPFMFTQETKSHAMKLRWYHIPDRNKTTNPEEADKFNSLQYVPPQIQQLTLPIIPTPYRTPPIQIQYQIPIHPEPEITQIKPGQGVDINQMKTVRPDGSAYPQGQYGKKY</sequence>
<gene>
    <name evidence="1" type="ORF">EZS28_037599</name>
</gene>
<dbReference type="EMBL" id="SNRW01018922">
    <property type="protein sequence ID" value="KAA6366873.1"/>
    <property type="molecule type" value="Genomic_DNA"/>
</dbReference>
<comment type="caution">
    <text evidence="1">The sequence shown here is derived from an EMBL/GenBank/DDBJ whole genome shotgun (WGS) entry which is preliminary data.</text>
</comment>
<organism evidence="1 2">
    <name type="scientific">Streblomastix strix</name>
    <dbReference type="NCBI Taxonomy" id="222440"/>
    <lineage>
        <taxon>Eukaryota</taxon>
        <taxon>Metamonada</taxon>
        <taxon>Preaxostyla</taxon>
        <taxon>Oxymonadida</taxon>
        <taxon>Streblomastigidae</taxon>
        <taxon>Streblomastix</taxon>
    </lineage>
</organism>
<protein>
    <submittedName>
        <fullName evidence="1">Uncharacterized protein</fullName>
    </submittedName>
</protein>
<dbReference type="Proteomes" id="UP000324800">
    <property type="component" value="Unassembled WGS sequence"/>
</dbReference>
<dbReference type="AlphaFoldDB" id="A0A5J4U9N1"/>
<proteinExistence type="predicted"/>
<evidence type="ECO:0000313" key="1">
    <source>
        <dbReference type="EMBL" id="KAA6366873.1"/>
    </source>
</evidence>
<name>A0A5J4U9N1_9EUKA</name>
<evidence type="ECO:0000313" key="2">
    <source>
        <dbReference type="Proteomes" id="UP000324800"/>
    </source>
</evidence>
<reference evidence="1 2" key="1">
    <citation type="submission" date="2019-03" db="EMBL/GenBank/DDBJ databases">
        <title>Single cell metagenomics reveals metabolic interactions within the superorganism composed of flagellate Streblomastix strix and complex community of Bacteroidetes bacteria on its surface.</title>
        <authorList>
            <person name="Treitli S.C."/>
            <person name="Kolisko M."/>
            <person name="Husnik F."/>
            <person name="Keeling P."/>
            <person name="Hampl V."/>
        </authorList>
    </citation>
    <scope>NUCLEOTIDE SEQUENCE [LARGE SCALE GENOMIC DNA]</scope>
    <source>
        <strain evidence="1">ST1C</strain>
    </source>
</reference>